<organism evidence="2 3">
    <name type="scientific">Tanticharoenia sakaeratensis NBRC 103193</name>
    <dbReference type="NCBI Taxonomy" id="1231623"/>
    <lineage>
        <taxon>Bacteria</taxon>
        <taxon>Pseudomonadati</taxon>
        <taxon>Pseudomonadota</taxon>
        <taxon>Alphaproteobacteria</taxon>
        <taxon>Acetobacterales</taxon>
        <taxon>Acetobacteraceae</taxon>
        <taxon>Tanticharoenia</taxon>
    </lineage>
</organism>
<dbReference type="OrthoDB" id="9795923at2"/>
<protein>
    <submittedName>
        <fullName evidence="2">Transcriptional regulator</fullName>
    </submittedName>
</protein>
<name>A0A0D6MNN3_9PROT</name>
<dbReference type="Proteomes" id="UP000032679">
    <property type="component" value="Unassembled WGS sequence"/>
</dbReference>
<dbReference type="SUPFAM" id="SSF46785">
    <property type="entry name" value="Winged helix' DNA-binding domain"/>
    <property type="match status" value="1"/>
</dbReference>
<dbReference type="InterPro" id="IPR036390">
    <property type="entry name" value="WH_DNA-bd_sf"/>
</dbReference>
<proteinExistence type="predicted"/>
<reference evidence="2 3" key="1">
    <citation type="submission" date="2012-10" db="EMBL/GenBank/DDBJ databases">
        <title>Genome sequencing of Tanticharoenia sakaeratensis NBRC 103193.</title>
        <authorList>
            <person name="Azuma Y."/>
            <person name="Hadano H."/>
            <person name="Hirakawa H."/>
            <person name="Matsushita K."/>
        </authorList>
    </citation>
    <scope>NUCLEOTIDE SEQUENCE [LARGE SCALE GENOMIC DNA]</scope>
    <source>
        <strain evidence="2 3">NBRC 103193</strain>
    </source>
</reference>
<evidence type="ECO:0000313" key="3">
    <source>
        <dbReference type="Proteomes" id="UP000032679"/>
    </source>
</evidence>
<accession>A0A0D6MNN3</accession>
<comment type="caution">
    <text evidence="2">The sequence shown here is derived from an EMBL/GenBank/DDBJ whole genome shotgun (WGS) entry which is preliminary data.</text>
</comment>
<keyword evidence="3" id="KW-1185">Reference proteome</keyword>
<dbReference type="PANTHER" id="PTHR33221:SF4">
    <property type="entry name" value="HTH-TYPE TRANSCRIPTIONAL REPRESSOR NSRR"/>
    <property type="match status" value="1"/>
</dbReference>
<dbReference type="GO" id="GO:0003700">
    <property type="term" value="F:DNA-binding transcription factor activity"/>
    <property type="evidence" value="ECO:0007669"/>
    <property type="project" value="TreeGrafter"/>
</dbReference>
<dbReference type="EMBL" id="BALE01000038">
    <property type="protein sequence ID" value="GAN55025.1"/>
    <property type="molecule type" value="Genomic_DNA"/>
</dbReference>
<dbReference type="PROSITE" id="PS51197">
    <property type="entry name" value="HTH_RRF2_2"/>
    <property type="match status" value="1"/>
</dbReference>
<dbReference type="PANTHER" id="PTHR33221">
    <property type="entry name" value="WINGED HELIX-TURN-HELIX TRANSCRIPTIONAL REGULATOR, RRF2 FAMILY"/>
    <property type="match status" value="1"/>
</dbReference>
<dbReference type="STRING" id="1231623.Tasa_038_006"/>
<gene>
    <name evidence="2" type="ORF">Tasa_038_006</name>
</gene>
<dbReference type="Pfam" id="PF02082">
    <property type="entry name" value="Rrf2"/>
    <property type="match status" value="1"/>
</dbReference>
<dbReference type="Gene3D" id="1.10.10.10">
    <property type="entry name" value="Winged helix-like DNA-binding domain superfamily/Winged helix DNA-binding domain"/>
    <property type="match status" value="1"/>
</dbReference>
<dbReference type="GO" id="GO:0003677">
    <property type="term" value="F:DNA binding"/>
    <property type="evidence" value="ECO:0007669"/>
    <property type="project" value="UniProtKB-KW"/>
</dbReference>
<sequence length="145" mass="16012">MRLTRHTDYALRVLMYLDANDGQLSSIREIALTYRISENFLMKIVHRLGMAGYIITVRGRGGGLRLAHPPHAIRIGDVVRRTEEDMALVGCMQPASEDAGCLLADACRLRGAIGEALCAFLAVLDGYTLADMVTGHERRLLVRSD</sequence>
<dbReference type="GO" id="GO:0005829">
    <property type="term" value="C:cytosol"/>
    <property type="evidence" value="ECO:0007669"/>
    <property type="project" value="TreeGrafter"/>
</dbReference>
<dbReference type="InterPro" id="IPR000944">
    <property type="entry name" value="Tscrpt_reg_Rrf2"/>
</dbReference>
<dbReference type="NCBIfam" id="TIGR00738">
    <property type="entry name" value="rrf2_super"/>
    <property type="match status" value="1"/>
</dbReference>
<dbReference type="RefSeq" id="WP_048850027.1">
    <property type="nucleotide sequence ID" value="NZ_BALE01000038.1"/>
</dbReference>
<dbReference type="InterPro" id="IPR036388">
    <property type="entry name" value="WH-like_DNA-bd_sf"/>
</dbReference>
<evidence type="ECO:0000256" key="1">
    <source>
        <dbReference type="ARBA" id="ARBA00023125"/>
    </source>
</evidence>
<evidence type="ECO:0000313" key="2">
    <source>
        <dbReference type="EMBL" id="GAN55025.1"/>
    </source>
</evidence>
<keyword evidence="1" id="KW-0238">DNA-binding</keyword>
<dbReference type="AlphaFoldDB" id="A0A0D6MNN3"/>